<sequence>MGWSPVVIWWQERQLRILVLGSLFLQWFLFLAAPRRKYPIGPLLRSFIWLAYLGSDALAIYALATLFNRQKMLACGVADGSRSRALEVFWVPILLIHLAGQDSITAYNIEDNELWKRHVLTVISQVTVAIYVFCKSWSGEGRLLSAAILLFIAGILKCIDKPMALKGASIYSLVSSSSPLKDEMAPSDDQVSSLEDYIREAKNCYAGIPNDHSISSDDHDLLEKPYNLFVDLASTNCHRLTCLRAFLRFDEMSAYHVLESGLCSTFVWLYTKRCMYFFAGIEFMDSIRDIFHCLWTRKKKILYGLWTRLLALVLTFASIDLFRRSHTVEGYNSSDVGVTYTLLWYTAVLELFSLVDIRRCADFSWPHRASQYNLIAFFARDQKPTKLLKLARFFGCKDYVDQHLCVEKCTSSLLIISLVTEQVKTGWKEYIQCPSTYWMFNDRRGQFTIQEEGWDQELCRTLEAPFDECVLVWHMATDICFYDGACASAAAWCTQSCHHQIATRCREISNYMFYLLALNPEMLMAGTRVSIVLAARSELENMFRIEKLPPSERDLTCEIYRKAQLPQDGTAKKAYIQSASKLASQLLAMDDWKRWRVIQGVWVEMLCFSASRCRGYLHAKSLGVGGEFLSYVWLLLAHLGMETVAERQQRSDFRRHTERGPSPSSLRTQNESSVVGNAQRSEIQEEGAVFSEIQHGERPFRLEVQDDEVASVRMENREEEPAVAAAHASEASVPGDDNV</sequence>
<keyword evidence="2" id="KW-1133">Transmembrane helix</keyword>
<dbReference type="EMBL" id="OZ075133">
    <property type="protein sequence ID" value="CAL4986235.1"/>
    <property type="molecule type" value="Genomic_DNA"/>
</dbReference>
<evidence type="ECO:0000259" key="3">
    <source>
        <dbReference type="Pfam" id="PF13968"/>
    </source>
</evidence>
<feature type="transmembrane region" description="Helical" evidence="2">
    <location>
        <begin position="15"/>
        <end position="34"/>
    </location>
</feature>
<dbReference type="InterPro" id="IPR007658">
    <property type="entry name" value="DUF594"/>
</dbReference>
<dbReference type="InterPro" id="IPR025315">
    <property type="entry name" value="DUF4220"/>
</dbReference>
<feature type="domain" description="DUF4220" evidence="3">
    <location>
        <begin position="49"/>
        <end position="355"/>
    </location>
</feature>
<accession>A0ABC9AVW4</accession>
<evidence type="ECO:0000256" key="2">
    <source>
        <dbReference type="SAM" id="Phobius"/>
    </source>
</evidence>
<feature type="region of interest" description="Disordered" evidence="1">
    <location>
        <begin position="699"/>
        <end position="739"/>
    </location>
</feature>
<dbReference type="AlphaFoldDB" id="A0ABC9AVW4"/>
<keyword evidence="5" id="KW-1185">Reference proteome</keyword>
<feature type="compositionally biased region" description="Basic and acidic residues" evidence="1">
    <location>
        <begin position="647"/>
        <end position="659"/>
    </location>
</feature>
<reference evidence="4 5" key="2">
    <citation type="submission" date="2024-10" db="EMBL/GenBank/DDBJ databases">
        <authorList>
            <person name="Ryan C."/>
        </authorList>
    </citation>
    <scope>NUCLEOTIDE SEQUENCE [LARGE SCALE GENOMIC DNA]</scope>
</reference>
<gene>
    <name evidence="4" type="ORF">URODEC1_LOCUS58312</name>
</gene>
<dbReference type="Proteomes" id="UP001497457">
    <property type="component" value="Chromosome 23rd"/>
</dbReference>
<organism evidence="4 5">
    <name type="scientific">Urochloa decumbens</name>
    <dbReference type="NCBI Taxonomy" id="240449"/>
    <lineage>
        <taxon>Eukaryota</taxon>
        <taxon>Viridiplantae</taxon>
        <taxon>Streptophyta</taxon>
        <taxon>Embryophyta</taxon>
        <taxon>Tracheophyta</taxon>
        <taxon>Spermatophyta</taxon>
        <taxon>Magnoliopsida</taxon>
        <taxon>Liliopsida</taxon>
        <taxon>Poales</taxon>
        <taxon>Poaceae</taxon>
        <taxon>PACMAD clade</taxon>
        <taxon>Panicoideae</taxon>
        <taxon>Panicodae</taxon>
        <taxon>Paniceae</taxon>
        <taxon>Melinidinae</taxon>
        <taxon>Urochloa</taxon>
    </lineage>
</organism>
<dbReference type="Pfam" id="PF04578">
    <property type="entry name" value="DUF594"/>
    <property type="match status" value="1"/>
</dbReference>
<feature type="compositionally biased region" description="Polar residues" evidence="1">
    <location>
        <begin position="662"/>
        <end position="678"/>
    </location>
</feature>
<feature type="region of interest" description="Disordered" evidence="1">
    <location>
        <begin position="647"/>
        <end position="678"/>
    </location>
</feature>
<dbReference type="Pfam" id="PF13968">
    <property type="entry name" value="DUF4220"/>
    <property type="match status" value="1"/>
</dbReference>
<keyword evidence="2" id="KW-0812">Transmembrane</keyword>
<protein>
    <recommendedName>
        <fullName evidence="3">DUF4220 domain-containing protein</fullName>
    </recommendedName>
</protein>
<evidence type="ECO:0000313" key="4">
    <source>
        <dbReference type="EMBL" id="CAL4986235.1"/>
    </source>
</evidence>
<evidence type="ECO:0000313" key="5">
    <source>
        <dbReference type="Proteomes" id="UP001497457"/>
    </source>
</evidence>
<evidence type="ECO:0000256" key="1">
    <source>
        <dbReference type="SAM" id="MobiDB-lite"/>
    </source>
</evidence>
<feature type="compositionally biased region" description="Low complexity" evidence="1">
    <location>
        <begin position="722"/>
        <end position="739"/>
    </location>
</feature>
<name>A0ABC9AVW4_9POAL</name>
<feature type="transmembrane region" description="Helical" evidence="2">
    <location>
        <begin position="46"/>
        <end position="68"/>
    </location>
</feature>
<reference evidence="5" key="1">
    <citation type="submission" date="2024-06" db="EMBL/GenBank/DDBJ databases">
        <authorList>
            <person name="Ryan C."/>
        </authorList>
    </citation>
    <scope>NUCLEOTIDE SEQUENCE [LARGE SCALE GENOMIC DNA]</scope>
</reference>
<proteinExistence type="predicted"/>
<keyword evidence="2" id="KW-0472">Membrane</keyword>
<dbReference type="PANTHER" id="PTHR31325">
    <property type="entry name" value="OS01G0798800 PROTEIN-RELATED"/>
    <property type="match status" value="1"/>
</dbReference>